<dbReference type="AlphaFoldDB" id="A0A5E7AP89"/>
<dbReference type="InterPro" id="IPR001387">
    <property type="entry name" value="Cro/C1-type_HTH"/>
</dbReference>
<reference evidence="2 3" key="1">
    <citation type="submission" date="2019-09" db="EMBL/GenBank/DDBJ databases">
        <authorList>
            <person name="Chandra G."/>
            <person name="Truman W A."/>
        </authorList>
    </citation>
    <scope>NUCLEOTIDE SEQUENCE [LARGE SCALE GENOMIC DNA]</scope>
    <source>
        <strain evidence="2">PS704</strain>
    </source>
</reference>
<accession>A0A5E7AP89</accession>
<protein>
    <recommendedName>
        <fullName evidence="1">HTH cro/C1-type domain-containing protein</fullName>
    </recommendedName>
</protein>
<dbReference type="PROSITE" id="PS50943">
    <property type="entry name" value="HTH_CROC1"/>
    <property type="match status" value="1"/>
</dbReference>
<evidence type="ECO:0000313" key="3">
    <source>
        <dbReference type="Proteomes" id="UP000326557"/>
    </source>
</evidence>
<gene>
    <name evidence="2" type="ORF">PS704_00906</name>
</gene>
<sequence>MPLRDPLAAVIHLVRLARGLTREDFQGQLDATHVFKLENARSSVTLDTLEMLANTLDVDPLALLVVAASFQNHQSPEDFLKYLNKETKKLKDLGIVEALPTQFKDGVLIPRKPGKRTTKEKVDAVLRCRADGMTQKQASDIVGLPTSTVNRIWWRSQE</sequence>
<dbReference type="InterPro" id="IPR010982">
    <property type="entry name" value="Lambda_DNA-bd_dom_sf"/>
</dbReference>
<dbReference type="SUPFAM" id="SSF47413">
    <property type="entry name" value="lambda repressor-like DNA-binding domains"/>
    <property type="match status" value="1"/>
</dbReference>
<dbReference type="EMBL" id="CABVHP010000002">
    <property type="protein sequence ID" value="VVN78534.1"/>
    <property type="molecule type" value="Genomic_DNA"/>
</dbReference>
<dbReference type="CDD" id="cd00093">
    <property type="entry name" value="HTH_XRE"/>
    <property type="match status" value="1"/>
</dbReference>
<dbReference type="GO" id="GO:0003677">
    <property type="term" value="F:DNA binding"/>
    <property type="evidence" value="ECO:0007669"/>
    <property type="project" value="InterPro"/>
</dbReference>
<evidence type="ECO:0000313" key="2">
    <source>
        <dbReference type="EMBL" id="VVN78534.1"/>
    </source>
</evidence>
<evidence type="ECO:0000259" key="1">
    <source>
        <dbReference type="PROSITE" id="PS50943"/>
    </source>
</evidence>
<dbReference type="Gene3D" id="1.10.260.40">
    <property type="entry name" value="lambda repressor-like DNA-binding domains"/>
    <property type="match status" value="1"/>
</dbReference>
<name>A0A5E7AP89_PSEFL</name>
<dbReference type="Pfam" id="PF01381">
    <property type="entry name" value="HTH_3"/>
    <property type="match status" value="1"/>
</dbReference>
<feature type="domain" description="HTH cro/C1-type" evidence="1">
    <location>
        <begin position="11"/>
        <end position="63"/>
    </location>
</feature>
<proteinExistence type="predicted"/>
<dbReference type="OrthoDB" id="7025360at2"/>
<dbReference type="Proteomes" id="UP000326557">
    <property type="component" value="Unassembled WGS sequence"/>
</dbReference>
<dbReference type="SMART" id="SM00530">
    <property type="entry name" value="HTH_XRE"/>
    <property type="match status" value="1"/>
</dbReference>
<organism evidence="2 3">
    <name type="scientific">Pseudomonas fluorescens</name>
    <dbReference type="NCBI Taxonomy" id="294"/>
    <lineage>
        <taxon>Bacteria</taxon>
        <taxon>Pseudomonadati</taxon>
        <taxon>Pseudomonadota</taxon>
        <taxon>Gammaproteobacteria</taxon>
        <taxon>Pseudomonadales</taxon>
        <taxon>Pseudomonadaceae</taxon>
        <taxon>Pseudomonas</taxon>
    </lineage>
</organism>
<dbReference type="RefSeq" id="WP_150636653.1">
    <property type="nucleotide sequence ID" value="NZ_CABVHP010000002.1"/>
</dbReference>